<evidence type="ECO:0000313" key="2">
    <source>
        <dbReference type="Proteomes" id="UP000030856"/>
    </source>
</evidence>
<organism evidence="1 2">
    <name type="scientific">Solemya velum gill symbiont</name>
    <dbReference type="NCBI Taxonomy" id="2340"/>
    <lineage>
        <taxon>Bacteria</taxon>
        <taxon>Pseudomonadati</taxon>
        <taxon>Pseudomonadota</taxon>
        <taxon>Gammaproteobacteria</taxon>
        <taxon>sulfur-oxidizing symbionts</taxon>
    </lineage>
</organism>
<proteinExistence type="predicted"/>
<dbReference type="Proteomes" id="UP000030856">
    <property type="component" value="Unassembled WGS sequence"/>
</dbReference>
<dbReference type="AlphaFoldDB" id="A0A0B0H733"/>
<comment type="caution">
    <text evidence="1">The sequence shown here is derived from an EMBL/GenBank/DDBJ whole genome shotgun (WGS) entry which is preliminary data.</text>
</comment>
<keyword evidence="2" id="KW-1185">Reference proteome</keyword>
<accession>A0A0B0H733</accession>
<sequence length="112" mass="12740">MILASFLLLRGCAKSSTEELQAVKADFTQQHRDEVQAFMQAGIDKQSEVDKLYEKIGQLQAELLKTKGDLNLANRLSEELRTDLAGMNTENEELIKVWRSCAQELSILQQKR</sequence>
<dbReference type="EMBL" id="JRAA01000001">
    <property type="protein sequence ID" value="KHF26003.1"/>
    <property type="molecule type" value="Genomic_DNA"/>
</dbReference>
<protein>
    <submittedName>
        <fullName evidence="1">Uncharacterized protein</fullName>
    </submittedName>
</protein>
<gene>
    <name evidence="1" type="ORF">JV46_13900</name>
</gene>
<evidence type="ECO:0000313" key="1">
    <source>
        <dbReference type="EMBL" id="KHF26003.1"/>
    </source>
</evidence>
<name>A0A0B0H733_SOVGS</name>
<reference evidence="1 2" key="1">
    <citation type="journal article" date="2014" name="BMC Genomics">
        <title>The genome of the intracellular bacterium of the coastal bivalve, Solemya velum: a blueprint for thriving in and out of symbiosis.</title>
        <authorList>
            <person name="Dmytrenko O."/>
            <person name="Russell S.L."/>
            <person name="Loo W.T."/>
            <person name="Fontanez K.M."/>
            <person name="Liao L."/>
            <person name="Roeselers G."/>
            <person name="Sharma R."/>
            <person name="Stewart F.J."/>
            <person name="Newton I.L."/>
            <person name="Woyke T."/>
            <person name="Wu D."/>
            <person name="Lang J.M."/>
            <person name="Eisen J.A."/>
            <person name="Cavanaugh C.M."/>
        </authorList>
    </citation>
    <scope>NUCLEOTIDE SEQUENCE [LARGE SCALE GENOMIC DNA]</scope>
    <source>
        <strain evidence="1 2">WH</strain>
    </source>
</reference>